<keyword evidence="2" id="KW-0732">Signal</keyword>
<evidence type="ECO:0000256" key="2">
    <source>
        <dbReference type="SAM" id="SignalP"/>
    </source>
</evidence>
<evidence type="ECO:0000313" key="4">
    <source>
        <dbReference type="EMBL" id="PNY18086.1"/>
    </source>
</evidence>
<organism evidence="4 5">
    <name type="scientific">Trifolium pratense</name>
    <name type="common">Red clover</name>
    <dbReference type="NCBI Taxonomy" id="57577"/>
    <lineage>
        <taxon>Eukaryota</taxon>
        <taxon>Viridiplantae</taxon>
        <taxon>Streptophyta</taxon>
        <taxon>Embryophyta</taxon>
        <taxon>Tracheophyta</taxon>
        <taxon>Spermatophyta</taxon>
        <taxon>Magnoliopsida</taxon>
        <taxon>eudicotyledons</taxon>
        <taxon>Gunneridae</taxon>
        <taxon>Pentapetalae</taxon>
        <taxon>rosids</taxon>
        <taxon>fabids</taxon>
        <taxon>Fabales</taxon>
        <taxon>Fabaceae</taxon>
        <taxon>Papilionoideae</taxon>
        <taxon>50 kb inversion clade</taxon>
        <taxon>NPAAA clade</taxon>
        <taxon>Hologalegina</taxon>
        <taxon>IRL clade</taxon>
        <taxon>Trifolieae</taxon>
        <taxon>Trifolium</taxon>
    </lineage>
</organism>
<dbReference type="InterPro" id="IPR006121">
    <property type="entry name" value="HMA_dom"/>
</dbReference>
<comment type="caution">
    <text evidence="4">The sequence shown here is derived from an EMBL/GenBank/DDBJ whole genome shotgun (WGS) entry which is preliminary data.</text>
</comment>
<dbReference type="PANTHER" id="PTHR45868">
    <property type="entry name" value="HEAVY METAL-ASSOCIATED ISOPRENYLATED PLANT PROTEIN 33-RELATED"/>
    <property type="match status" value="1"/>
</dbReference>
<dbReference type="ExpressionAtlas" id="A0A2K3PS14">
    <property type="expression patterns" value="baseline"/>
</dbReference>
<protein>
    <recommendedName>
        <fullName evidence="3">HMA domain-containing protein</fullName>
    </recommendedName>
</protein>
<keyword evidence="1" id="KW-0479">Metal-binding</keyword>
<reference evidence="4 5" key="1">
    <citation type="journal article" date="2014" name="Am. J. Bot.">
        <title>Genome assembly and annotation for red clover (Trifolium pratense; Fabaceae).</title>
        <authorList>
            <person name="Istvanek J."/>
            <person name="Jaros M."/>
            <person name="Krenek A."/>
            <person name="Repkova J."/>
        </authorList>
    </citation>
    <scope>NUCLEOTIDE SEQUENCE [LARGE SCALE GENOMIC DNA]</scope>
    <source>
        <strain evidence="5">cv. Tatra</strain>
        <tissue evidence="4">Young leaves</tissue>
    </source>
</reference>
<dbReference type="AlphaFoldDB" id="A0A2K3PS14"/>
<feature type="domain" description="HMA" evidence="3">
    <location>
        <begin position="1"/>
        <end position="49"/>
    </location>
</feature>
<proteinExistence type="predicted"/>
<dbReference type="CDD" id="cd00371">
    <property type="entry name" value="HMA"/>
    <property type="match status" value="1"/>
</dbReference>
<feature type="signal peptide" evidence="2">
    <location>
        <begin position="1"/>
        <end position="19"/>
    </location>
</feature>
<dbReference type="PANTHER" id="PTHR45868:SF93">
    <property type="entry name" value="OS12G0144600 PROTEIN"/>
    <property type="match status" value="1"/>
</dbReference>
<dbReference type="EMBL" id="ASHM01009941">
    <property type="protein sequence ID" value="PNY18086.1"/>
    <property type="molecule type" value="Genomic_DNA"/>
</dbReference>
<feature type="chain" id="PRO_5014355629" description="HMA domain-containing protein" evidence="2">
    <location>
        <begin position="20"/>
        <end position="225"/>
    </location>
</feature>
<reference evidence="4 5" key="2">
    <citation type="journal article" date="2017" name="Front. Plant Sci.">
        <title>Gene Classification and Mining of Molecular Markers Useful in Red Clover (Trifolium pratense) Breeding.</title>
        <authorList>
            <person name="Istvanek J."/>
            <person name="Dluhosova J."/>
            <person name="Dluhos P."/>
            <person name="Patkova L."/>
            <person name="Nedelnik J."/>
            <person name="Repkova J."/>
        </authorList>
    </citation>
    <scope>NUCLEOTIDE SEQUENCE [LARGE SCALE GENOMIC DNA]</scope>
    <source>
        <strain evidence="5">cv. Tatra</strain>
        <tissue evidence="4">Young leaves</tissue>
    </source>
</reference>
<accession>A0A2K3PS14</accession>
<dbReference type="Gene3D" id="3.30.70.100">
    <property type="match status" value="1"/>
</dbReference>
<evidence type="ECO:0000259" key="3">
    <source>
        <dbReference type="PROSITE" id="PS50846"/>
    </source>
</evidence>
<dbReference type="GO" id="GO:0046872">
    <property type="term" value="F:metal ion binding"/>
    <property type="evidence" value="ECO:0007669"/>
    <property type="project" value="UniProtKB-KW"/>
</dbReference>
<sequence length="225" mass="25605">MYLLLNIFFCCLGVEKVKIDLEEGKVEVKGNVEAKELLTNLKKKGKHAEICSIKNPFKKTENEEEKKSKGSFLGSLFSFGKKSKNGAGTCKNCNCNNNSNSIDDHDNNGNDHDIPIISHPYGEGSNGNEGQMQIQVQPSLYDQQQYMVNNNGSMQENSMMNNEYHHYQGMQMQLLQPFLYDQQQYRAMMNQQQEGNMNMYGGTHTSMNYMANPTYNENGGGYWLM</sequence>
<evidence type="ECO:0000256" key="1">
    <source>
        <dbReference type="ARBA" id="ARBA00022723"/>
    </source>
</evidence>
<name>A0A2K3PS14_TRIPR</name>
<evidence type="ECO:0000313" key="5">
    <source>
        <dbReference type="Proteomes" id="UP000236291"/>
    </source>
</evidence>
<dbReference type="Proteomes" id="UP000236291">
    <property type="component" value="Unassembled WGS sequence"/>
</dbReference>
<dbReference type="PROSITE" id="PS50846">
    <property type="entry name" value="HMA_2"/>
    <property type="match status" value="1"/>
</dbReference>
<gene>
    <name evidence="4" type="ORF">L195_g014843</name>
</gene>